<sequence length="116" mass="13380">QKATDHYLFNVTIDQFIAARNAQDGTSMGLNWTSNGCSVAPDDPFGFDFLKACTRHDFGYRNYKQQRRCESAHKKVLDLNFRNDMYTQCAKERDERTRDACENVAALYYSSVKIFG</sequence>
<feature type="non-terminal residue" evidence="1">
    <location>
        <position position="1"/>
    </location>
</feature>
<dbReference type="GO" id="GO:0006644">
    <property type="term" value="P:phospholipid metabolic process"/>
    <property type="evidence" value="ECO:0007669"/>
    <property type="project" value="InterPro"/>
</dbReference>
<evidence type="ECO:0000313" key="1">
    <source>
        <dbReference type="EMBL" id="KAF2819077.1"/>
    </source>
</evidence>
<dbReference type="AlphaFoldDB" id="A0A6A6ZFV2"/>
<gene>
    <name evidence="1" type="ORF">CC86DRAFT_243438</name>
</gene>
<proteinExistence type="predicted"/>
<dbReference type="Pfam" id="PF09056">
    <property type="entry name" value="Phospholip_A2_3"/>
    <property type="match status" value="1"/>
</dbReference>
<dbReference type="GO" id="GO:0050482">
    <property type="term" value="P:arachidonate secretion"/>
    <property type="evidence" value="ECO:0007669"/>
    <property type="project" value="InterPro"/>
</dbReference>
<organism evidence="1 2">
    <name type="scientific">Ophiobolus disseminans</name>
    <dbReference type="NCBI Taxonomy" id="1469910"/>
    <lineage>
        <taxon>Eukaryota</taxon>
        <taxon>Fungi</taxon>
        <taxon>Dikarya</taxon>
        <taxon>Ascomycota</taxon>
        <taxon>Pezizomycotina</taxon>
        <taxon>Dothideomycetes</taxon>
        <taxon>Pleosporomycetidae</taxon>
        <taxon>Pleosporales</taxon>
        <taxon>Pleosporineae</taxon>
        <taxon>Phaeosphaeriaceae</taxon>
        <taxon>Ophiobolus</taxon>
    </lineage>
</organism>
<dbReference type="EMBL" id="MU006247">
    <property type="protein sequence ID" value="KAF2819077.1"/>
    <property type="molecule type" value="Genomic_DNA"/>
</dbReference>
<keyword evidence="2" id="KW-1185">Reference proteome</keyword>
<evidence type="ECO:0000313" key="2">
    <source>
        <dbReference type="Proteomes" id="UP000799424"/>
    </source>
</evidence>
<dbReference type="Gene3D" id="1.20.90.10">
    <property type="entry name" value="Phospholipase A2 domain"/>
    <property type="match status" value="1"/>
</dbReference>
<dbReference type="GO" id="GO:0004623">
    <property type="term" value="F:phospholipase A2 activity"/>
    <property type="evidence" value="ECO:0007669"/>
    <property type="project" value="InterPro"/>
</dbReference>
<dbReference type="Proteomes" id="UP000799424">
    <property type="component" value="Unassembled WGS sequence"/>
</dbReference>
<protein>
    <submittedName>
        <fullName evidence="1">Uncharacterized protein</fullName>
    </submittedName>
</protein>
<dbReference type="OrthoDB" id="5120271at2759"/>
<accession>A0A6A6ZFV2</accession>
<name>A0A6A6ZFV2_9PLEO</name>
<reference evidence="1" key="1">
    <citation type="journal article" date="2020" name="Stud. Mycol.">
        <title>101 Dothideomycetes genomes: a test case for predicting lifestyles and emergence of pathogens.</title>
        <authorList>
            <person name="Haridas S."/>
            <person name="Albert R."/>
            <person name="Binder M."/>
            <person name="Bloem J."/>
            <person name="Labutti K."/>
            <person name="Salamov A."/>
            <person name="Andreopoulos B."/>
            <person name="Baker S."/>
            <person name="Barry K."/>
            <person name="Bills G."/>
            <person name="Bluhm B."/>
            <person name="Cannon C."/>
            <person name="Castanera R."/>
            <person name="Culley D."/>
            <person name="Daum C."/>
            <person name="Ezra D."/>
            <person name="Gonzalez J."/>
            <person name="Henrissat B."/>
            <person name="Kuo A."/>
            <person name="Liang C."/>
            <person name="Lipzen A."/>
            <person name="Lutzoni F."/>
            <person name="Magnuson J."/>
            <person name="Mondo S."/>
            <person name="Nolan M."/>
            <person name="Ohm R."/>
            <person name="Pangilinan J."/>
            <person name="Park H.-J."/>
            <person name="Ramirez L."/>
            <person name="Alfaro M."/>
            <person name="Sun H."/>
            <person name="Tritt A."/>
            <person name="Yoshinaga Y."/>
            <person name="Zwiers L.-H."/>
            <person name="Turgeon B."/>
            <person name="Goodwin S."/>
            <person name="Spatafora J."/>
            <person name="Crous P."/>
            <person name="Grigoriev I."/>
        </authorList>
    </citation>
    <scope>NUCLEOTIDE SEQUENCE</scope>
    <source>
        <strain evidence="1">CBS 113818</strain>
    </source>
</reference>
<dbReference type="InterPro" id="IPR036444">
    <property type="entry name" value="PLipase_A2_dom_sf"/>
</dbReference>
<dbReference type="InterPro" id="IPR015141">
    <property type="entry name" value="PLipase_A2_prok/fun"/>
</dbReference>
<feature type="non-terminal residue" evidence="1">
    <location>
        <position position="116"/>
    </location>
</feature>
<dbReference type="SUPFAM" id="SSF48619">
    <property type="entry name" value="Phospholipase A2, PLA2"/>
    <property type="match status" value="1"/>
</dbReference>